<proteinExistence type="predicted"/>
<accession>A0ABQ8SW97</accession>
<keyword evidence="2" id="KW-1185">Reference proteome</keyword>
<evidence type="ECO:0000313" key="2">
    <source>
        <dbReference type="Proteomes" id="UP001148838"/>
    </source>
</evidence>
<organism evidence="1 2">
    <name type="scientific">Periplaneta americana</name>
    <name type="common">American cockroach</name>
    <name type="synonym">Blatta americana</name>
    <dbReference type="NCBI Taxonomy" id="6978"/>
    <lineage>
        <taxon>Eukaryota</taxon>
        <taxon>Metazoa</taxon>
        <taxon>Ecdysozoa</taxon>
        <taxon>Arthropoda</taxon>
        <taxon>Hexapoda</taxon>
        <taxon>Insecta</taxon>
        <taxon>Pterygota</taxon>
        <taxon>Neoptera</taxon>
        <taxon>Polyneoptera</taxon>
        <taxon>Dictyoptera</taxon>
        <taxon>Blattodea</taxon>
        <taxon>Blattoidea</taxon>
        <taxon>Blattidae</taxon>
        <taxon>Blattinae</taxon>
        <taxon>Periplaneta</taxon>
    </lineage>
</organism>
<dbReference type="PANTHER" id="PTHR47326">
    <property type="entry name" value="TRANSPOSABLE ELEMENT TC3 TRANSPOSASE-LIKE PROTEIN"/>
    <property type="match status" value="1"/>
</dbReference>
<reference evidence="1 2" key="1">
    <citation type="journal article" date="2022" name="Allergy">
        <title>Genome assembly and annotation of Periplaneta americana reveal a comprehensive cockroach allergen profile.</title>
        <authorList>
            <person name="Wang L."/>
            <person name="Xiong Q."/>
            <person name="Saelim N."/>
            <person name="Wang L."/>
            <person name="Nong W."/>
            <person name="Wan A.T."/>
            <person name="Shi M."/>
            <person name="Liu X."/>
            <person name="Cao Q."/>
            <person name="Hui J.H.L."/>
            <person name="Sookrung N."/>
            <person name="Leung T.F."/>
            <person name="Tungtrongchitr A."/>
            <person name="Tsui S.K.W."/>
        </authorList>
    </citation>
    <scope>NUCLEOTIDE SEQUENCE [LARGE SCALE GENOMIC DNA]</scope>
    <source>
        <strain evidence="1">PWHHKU_190912</strain>
    </source>
</reference>
<comment type="caution">
    <text evidence="1">The sequence shown here is derived from an EMBL/GenBank/DDBJ whole genome shotgun (WGS) entry which is preliminary data.</text>
</comment>
<dbReference type="PANTHER" id="PTHR47326:SF1">
    <property type="entry name" value="HTH PSQ-TYPE DOMAIN-CONTAINING PROTEIN"/>
    <property type="match status" value="1"/>
</dbReference>
<evidence type="ECO:0000313" key="1">
    <source>
        <dbReference type="EMBL" id="KAJ4438474.1"/>
    </source>
</evidence>
<dbReference type="InterPro" id="IPR036397">
    <property type="entry name" value="RNaseH_sf"/>
</dbReference>
<sequence length="273" mass="31087">MAGLCEGGNEPLDSLKDIVTVTTPQGSVERFGFFPQRAKRPAGDRHNDRAVTVPCNYATQQTRSSRWLLSIRNKKEFSPLEKNCNNAIMRYKNSSLIGVYRESLARPNKAASNEDGNNWHSLRFDFLLHDFAIRSEFEDLVPKDVSGSEFLLRGASEKRLTGARYQDFLIKVLPTLLEYVPCQQRLQMWFIHEGTPAHFFRNEREHLTLTFQDRWINWGGPTPWAARSANLNPLDIWVNHVRRDSAVLISAVRGTGFVAAPQIKGKRAIYGAL</sequence>
<name>A0ABQ8SW97_PERAM</name>
<gene>
    <name evidence="1" type="ORF">ANN_14419</name>
</gene>
<protein>
    <submittedName>
        <fullName evidence="1">Uncharacterized protein</fullName>
    </submittedName>
</protein>
<dbReference type="EMBL" id="JAJSOF020000019">
    <property type="protein sequence ID" value="KAJ4438474.1"/>
    <property type="molecule type" value="Genomic_DNA"/>
</dbReference>
<dbReference type="Proteomes" id="UP001148838">
    <property type="component" value="Unassembled WGS sequence"/>
</dbReference>
<dbReference type="Gene3D" id="3.30.420.10">
    <property type="entry name" value="Ribonuclease H-like superfamily/Ribonuclease H"/>
    <property type="match status" value="1"/>
</dbReference>